<sequence length="106" mass="12204">MGFFEDYERRRDERNRKGAEMLVKEFSGCLSGPIGCLGSLINGLGGFVMNIIWKTPVILFILLVSIIILLPIKLVFYVISFGRWNGFENRFIERISDVYDSKGMYL</sequence>
<evidence type="ECO:0000313" key="2">
    <source>
        <dbReference type="EMBL" id="QHI35583.1"/>
    </source>
</evidence>
<name>A0A7L4ZFX1_9FLAO</name>
<dbReference type="RefSeq" id="WP_160128316.1">
    <property type="nucleotide sequence ID" value="NZ_CP019288.1"/>
</dbReference>
<dbReference type="AlphaFoldDB" id="A0A7L4ZFX1"/>
<gene>
    <name evidence="2" type="ORF">IMCC3317_09290</name>
</gene>
<evidence type="ECO:0000256" key="1">
    <source>
        <dbReference type="SAM" id="Phobius"/>
    </source>
</evidence>
<accession>A0A7L4ZFX1</accession>
<keyword evidence="3" id="KW-1185">Reference proteome</keyword>
<protein>
    <submittedName>
        <fullName evidence="2">Uncharacterized protein</fullName>
    </submittedName>
</protein>
<keyword evidence="1" id="KW-1133">Transmembrane helix</keyword>
<dbReference type="Proteomes" id="UP000464657">
    <property type="component" value="Chromosome"/>
</dbReference>
<proteinExistence type="predicted"/>
<feature type="transmembrane region" description="Helical" evidence="1">
    <location>
        <begin position="21"/>
        <end position="45"/>
    </location>
</feature>
<dbReference type="EMBL" id="CP019288">
    <property type="protein sequence ID" value="QHI35583.1"/>
    <property type="molecule type" value="Genomic_DNA"/>
</dbReference>
<keyword evidence="1" id="KW-0472">Membrane</keyword>
<reference evidence="2 3" key="1">
    <citation type="journal article" date="2013" name="Int. J. Syst. Evol. Microbiol.">
        <title>Kordia antarctica sp. nov., isolated from Antarctic seawater.</title>
        <authorList>
            <person name="Baek K."/>
            <person name="Choi A."/>
            <person name="Kang I."/>
            <person name="Lee K."/>
            <person name="Cho J.C."/>
        </authorList>
    </citation>
    <scope>NUCLEOTIDE SEQUENCE [LARGE SCALE GENOMIC DNA]</scope>
    <source>
        <strain evidence="2 3">IMCC3317</strain>
    </source>
</reference>
<keyword evidence="1" id="KW-0812">Transmembrane</keyword>
<organism evidence="2 3">
    <name type="scientific">Kordia antarctica</name>
    <dbReference type="NCBI Taxonomy" id="1218801"/>
    <lineage>
        <taxon>Bacteria</taxon>
        <taxon>Pseudomonadati</taxon>
        <taxon>Bacteroidota</taxon>
        <taxon>Flavobacteriia</taxon>
        <taxon>Flavobacteriales</taxon>
        <taxon>Flavobacteriaceae</taxon>
        <taxon>Kordia</taxon>
    </lineage>
</organism>
<dbReference type="KEGG" id="kan:IMCC3317_09290"/>
<evidence type="ECO:0000313" key="3">
    <source>
        <dbReference type="Proteomes" id="UP000464657"/>
    </source>
</evidence>
<feature type="transmembrane region" description="Helical" evidence="1">
    <location>
        <begin position="57"/>
        <end position="79"/>
    </location>
</feature>